<dbReference type="InterPro" id="IPR018817">
    <property type="entry name" value="7TM_GPCR_serpentine_rcpt_Srz"/>
</dbReference>
<evidence type="ECO:0000256" key="1">
    <source>
        <dbReference type="ARBA" id="ARBA00004370"/>
    </source>
</evidence>
<sequence length="280" mass="32749">MILIVAIFIVASFLTFSSSIESSSNILFVISILTISIFYVFNQIVIPVQNLLIFLLAFQRFLLYFYPSSEKYIVPSEKQFKFIIRWLYFISIFGNILYIGFLANCLFNYAYNYAKDSDCQTRWSIISSAIYVILDALVMISSVFYICILISVRKIANMSSSFMKTRTEKAILYQTLVLLFVKLLCFPMLILTFMFIFAYSVTLNTVMNAIYYPLFFIDVLTTPIVFQITYIFCNKTNLEILLKMDFRKAKTWRIVCCGARSNRVEQTELYNMSNITRYAY</sequence>
<organism evidence="8 9">
    <name type="scientific">Caenorhabditis angaria</name>
    <dbReference type="NCBI Taxonomy" id="860376"/>
    <lineage>
        <taxon>Eukaryota</taxon>
        <taxon>Metazoa</taxon>
        <taxon>Ecdysozoa</taxon>
        <taxon>Nematoda</taxon>
        <taxon>Chromadorea</taxon>
        <taxon>Rhabditida</taxon>
        <taxon>Rhabditina</taxon>
        <taxon>Rhabditomorpha</taxon>
        <taxon>Rhabditoidea</taxon>
        <taxon>Rhabditidae</taxon>
        <taxon>Peloderinae</taxon>
        <taxon>Caenorhabditis</taxon>
    </lineage>
</organism>
<feature type="transmembrane region" description="Helical" evidence="5">
    <location>
        <begin position="86"/>
        <end position="111"/>
    </location>
</feature>
<feature type="domain" description="G-protein coupled receptors family 1 profile" evidence="7">
    <location>
        <begin position="1"/>
        <end position="226"/>
    </location>
</feature>
<keyword evidence="6" id="KW-0732">Signal</keyword>
<evidence type="ECO:0000259" key="7">
    <source>
        <dbReference type="PROSITE" id="PS50262"/>
    </source>
</evidence>
<feature type="transmembrane region" description="Helical" evidence="5">
    <location>
        <begin position="171"/>
        <end position="198"/>
    </location>
</feature>
<feature type="signal peptide" evidence="6">
    <location>
        <begin position="1"/>
        <end position="19"/>
    </location>
</feature>
<evidence type="ECO:0000256" key="2">
    <source>
        <dbReference type="ARBA" id="ARBA00022692"/>
    </source>
</evidence>
<dbReference type="PANTHER" id="PTHR31720:SF4">
    <property type="entry name" value="SERPENTINE RECEPTOR, CLASS Z"/>
    <property type="match status" value="1"/>
</dbReference>
<name>A0A9P1N751_9PELO</name>
<proteinExistence type="predicted"/>
<dbReference type="PANTHER" id="PTHR31720">
    <property type="entry name" value="SERPENTINE RECEPTOR, CLASS Z-RELATED"/>
    <property type="match status" value="1"/>
</dbReference>
<accession>A0A9P1N751</accession>
<dbReference type="InterPro" id="IPR017452">
    <property type="entry name" value="GPCR_Rhodpsn_7TM"/>
</dbReference>
<comment type="caution">
    <text evidence="8">The sequence shown here is derived from an EMBL/GenBank/DDBJ whole genome shotgun (WGS) entry which is preliminary data.</text>
</comment>
<dbReference type="PROSITE" id="PS50262">
    <property type="entry name" value="G_PROTEIN_RECEP_F1_2"/>
    <property type="match status" value="1"/>
</dbReference>
<keyword evidence="4 5" id="KW-0472">Membrane</keyword>
<feature type="transmembrane region" description="Helical" evidence="5">
    <location>
        <begin position="123"/>
        <end position="150"/>
    </location>
</feature>
<keyword evidence="3 5" id="KW-1133">Transmembrane helix</keyword>
<evidence type="ECO:0000256" key="4">
    <source>
        <dbReference type="ARBA" id="ARBA00023136"/>
    </source>
</evidence>
<reference evidence="8" key="1">
    <citation type="submission" date="2022-11" db="EMBL/GenBank/DDBJ databases">
        <authorList>
            <person name="Kikuchi T."/>
        </authorList>
    </citation>
    <scope>NUCLEOTIDE SEQUENCE</scope>
    <source>
        <strain evidence="8">PS1010</strain>
    </source>
</reference>
<protein>
    <recommendedName>
        <fullName evidence="7">G-protein coupled receptors family 1 profile domain-containing protein</fullName>
    </recommendedName>
</protein>
<dbReference type="Proteomes" id="UP001152747">
    <property type="component" value="Unassembled WGS sequence"/>
</dbReference>
<feature type="transmembrane region" description="Helical" evidence="5">
    <location>
        <begin position="210"/>
        <end position="233"/>
    </location>
</feature>
<comment type="subcellular location">
    <subcellularLocation>
        <location evidence="1">Membrane</location>
    </subcellularLocation>
</comment>
<dbReference type="OrthoDB" id="5859983at2759"/>
<dbReference type="AlphaFoldDB" id="A0A9P1N751"/>
<dbReference type="EMBL" id="CANHGI010000005">
    <property type="protein sequence ID" value="CAI5450536.1"/>
    <property type="molecule type" value="Genomic_DNA"/>
</dbReference>
<feature type="transmembrane region" description="Helical" evidence="5">
    <location>
        <begin position="46"/>
        <end position="66"/>
    </location>
</feature>
<feature type="chain" id="PRO_5040324871" description="G-protein coupled receptors family 1 profile domain-containing protein" evidence="6">
    <location>
        <begin position="20"/>
        <end position="280"/>
    </location>
</feature>
<evidence type="ECO:0000256" key="3">
    <source>
        <dbReference type="ARBA" id="ARBA00022989"/>
    </source>
</evidence>
<dbReference type="GO" id="GO:0016020">
    <property type="term" value="C:membrane"/>
    <property type="evidence" value="ECO:0007669"/>
    <property type="project" value="UniProtKB-SubCell"/>
</dbReference>
<evidence type="ECO:0000256" key="6">
    <source>
        <dbReference type="SAM" id="SignalP"/>
    </source>
</evidence>
<keyword evidence="9" id="KW-1185">Reference proteome</keyword>
<evidence type="ECO:0000313" key="8">
    <source>
        <dbReference type="EMBL" id="CAI5450536.1"/>
    </source>
</evidence>
<dbReference type="Pfam" id="PF10325">
    <property type="entry name" value="7TM_GPCR_Srz"/>
    <property type="match status" value="1"/>
</dbReference>
<evidence type="ECO:0000313" key="9">
    <source>
        <dbReference type="Proteomes" id="UP001152747"/>
    </source>
</evidence>
<keyword evidence="2 5" id="KW-0812">Transmembrane</keyword>
<gene>
    <name evidence="8" type="ORF">CAMP_LOCUS13173</name>
</gene>
<evidence type="ECO:0000256" key="5">
    <source>
        <dbReference type="SAM" id="Phobius"/>
    </source>
</evidence>